<dbReference type="EMBL" id="JACGWN010000015">
    <property type="protein sequence ID" value="KAL0402359.1"/>
    <property type="molecule type" value="Genomic_DNA"/>
</dbReference>
<organism evidence="1">
    <name type="scientific">Sesamum latifolium</name>
    <dbReference type="NCBI Taxonomy" id="2727402"/>
    <lineage>
        <taxon>Eukaryota</taxon>
        <taxon>Viridiplantae</taxon>
        <taxon>Streptophyta</taxon>
        <taxon>Embryophyta</taxon>
        <taxon>Tracheophyta</taxon>
        <taxon>Spermatophyta</taxon>
        <taxon>Magnoliopsida</taxon>
        <taxon>eudicotyledons</taxon>
        <taxon>Gunneridae</taxon>
        <taxon>Pentapetalae</taxon>
        <taxon>asterids</taxon>
        <taxon>lamiids</taxon>
        <taxon>Lamiales</taxon>
        <taxon>Pedaliaceae</taxon>
        <taxon>Sesamum</taxon>
    </lineage>
</organism>
<reference evidence="1" key="2">
    <citation type="journal article" date="2024" name="Plant">
        <title>Genomic evolution and insights into agronomic trait innovations of Sesamum species.</title>
        <authorList>
            <person name="Miao H."/>
            <person name="Wang L."/>
            <person name="Qu L."/>
            <person name="Liu H."/>
            <person name="Sun Y."/>
            <person name="Le M."/>
            <person name="Wang Q."/>
            <person name="Wei S."/>
            <person name="Zheng Y."/>
            <person name="Lin W."/>
            <person name="Duan Y."/>
            <person name="Cao H."/>
            <person name="Xiong S."/>
            <person name="Wang X."/>
            <person name="Wei L."/>
            <person name="Li C."/>
            <person name="Ma Q."/>
            <person name="Ju M."/>
            <person name="Zhao R."/>
            <person name="Li G."/>
            <person name="Mu C."/>
            <person name="Tian Q."/>
            <person name="Mei H."/>
            <person name="Zhang T."/>
            <person name="Gao T."/>
            <person name="Zhang H."/>
        </authorList>
    </citation>
    <scope>NUCLEOTIDE SEQUENCE</scope>
    <source>
        <strain evidence="1">KEN1</strain>
    </source>
</reference>
<protein>
    <submittedName>
        <fullName evidence="1">Uncharacterized protein</fullName>
    </submittedName>
</protein>
<reference evidence="1" key="1">
    <citation type="submission" date="2020-06" db="EMBL/GenBank/DDBJ databases">
        <authorList>
            <person name="Li T."/>
            <person name="Hu X."/>
            <person name="Zhang T."/>
            <person name="Song X."/>
            <person name="Zhang H."/>
            <person name="Dai N."/>
            <person name="Sheng W."/>
            <person name="Hou X."/>
            <person name="Wei L."/>
        </authorList>
    </citation>
    <scope>NUCLEOTIDE SEQUENCE</scope>
    <source>
        <strain evidence="1">KEN1</strain>
        <tissue evidence="1">Leaf</tissue>
    </source>
</reference>
<dbReference type="AlphaFoldDB" id="A0AAW2TC35"/>
<gene>
    <name evidence="1" type="ORF">Slati_4265800</name>
</gene>
<evidence type="ECO:0000313" key="1">
    <source>
        <dbReference type="EMBL" id="KAL0402359.1"/>
    </source>
</evidence>
<sequence length="82" mass="9145">MPSVALNFLKSPYFCEQSGEICHFAPQVQQLQSLKLSLARMCARLKVLLVRVRPVDLASVRLDPLDEALLVQSVAQIYMSGL</sequence>
<name>A0AAW2TC35_9LAMI</name>
<accession>A0AAW2TC35</accession>
<comment type="caution">
    <text evidence="1">The sequence shown here is derived from an EMBL/GenBank/DDBJ whole genome shotgun (WGS) entry which is preliminary data.</text>
</comment>
<proteinExistence type="predicted"/>